<evidence type="ECO:0000313" key="2">
    <source>
        <dbReference type="Proteomes" id="UP000176939"/>
    </source>
</evidence>
<protein>
    <submittedName>
        <fullName evidence="1">Uncharacterized protein</fullName>
    </submittedName>
</protein>
<dbReference type="EMBL" id="MGFQ01000043">
    <property type="protein sequence ID" value="OGM08496.1"/>
    <property type="molecule type" value="Genomic_DNA"/>
</dbReference>
<accession>A0A1F7X092</accession>
<reference evidence="1 2" key="1">
    <citation type="journal article" date="2016" name="Nat. Commun.">
        <title>Thousands of microbial genomes shed light on interconnected biogeochemical processes in an aquifer system.</title>
        <authorList>
            <person name="Anantharaman K."/>
            <person name="Brown C.T."/>
            <person name="Hug L.A."/>
            <person name="Sharon I."/>
            <person name="Castelle C.J."/>
            <person name="Probst A.J."/>
            <person name="Thomas B.C."/>
            <person name="Singh A."/>
            <person name="Wilkins M.J."/>
            <person name="Karaoz U."/>
            <person name="Brodie E.L."/>
            <person name="Williams K.H."/>
            <person name="Hubbard S.S."/>
            <person name="Banfield J.F."/>
        </authorList>
    </citation>
    <scope>NUCLEOTIDE SEQUENCE [LARGE SCALE GENOMIC DNA]</scope>
</reference>
<dbReference type="Proteomes" id="UP000176939">
    <property type="component" value="Unassembled WGS sequence"/>
</dbReference>
<comment type="caution">
    <text evidence="1">The sequence shown here is derived from an EMBL/GenBank/DDBJ whole genome shotgun (WGS) entry which is preliminary data.</text>
</comment>
<dbReference type="AlphaFoldDB" id="A0A1F7X092"/>
<gene>
    <name evidence="1" type="ORF">A2Z67_02080</name>
</gene>
<organism evidence="1 2">
    <name type="scientific">Candidatus Woesebacteria bacterium RBG_13_36_22</name>
    <dbReference type="NCBI Taxonomy" id="1802478"/>
    <lineage>
        <taxon>Bacteria</taxon>
        <taxon>Candidatus Woeseibacteriota</taxon>
    </lineage>
</organism>
<name>A0A1F7X092_9BACT</name>
<sequence>MQVKLFEHTLELLERYKNISNPTNEFRHVVAEIITRLQDVAKEYEKANQLNGYLLNEDVGLKHQREIMTDEFINKIMSKQAKKDSELAECLKSAGGKLKRGSSTEISVFNMTKLTQKNTKDIKQLHYITESIYNNLWLIKQRLNQLPKFKNFNPPGVRNVRNQLMTHTERTNSESYIFSFGVSTQGPVLRPIKPSGVKAPTDKGLYTNVEEFFSSIINILE</sequence>
<evidence type="ECO:0000313" key="1">
    <source>
        <dbReference type="EMBL" id="OGM08496.1"/>
    </source>
</evidence>
<proteinExistence type="predicted"/>